<comment type="caution">
    <text evidence="1">The sequence shown here is derived from an EMBL/GenBank/DDBJ whole genome shotgun (WGS) entry which is preliminary data.</text>
</comment>
<organism evidence="1 2">
    <name type="scientific">Glycine soja</name>
    <name type="common">Wild soybean</name>
    <dbReference type="NCBI Taxonomy" id="3848"/>
    <lineage>
        <taxon>Eukaryota</taxon>
        <taxon>Viridiplantae</taxon>
        <taxon>Streptophyta</taxon>
        <taxon>Embryophyta</taxon>
        <taxon>Tracheophyta</taxon>
        <taxon>Spermatophyta</taxon>
        <taxon>Magnoliopsida</taxon>
        <taxon>eudicotyledons</taxon>
        <taxon>Gunneridae</taxon>
        <taxon>Pentapetalae</taxon>
        <taxon>rosids</taxon>
        <taxon>fabids</taxon>
        <taxon>Fabales</taxon>
        <taxon>Fabaceae</taxon>
        <taxon>Papilionoideae</taxon>
        <taxon>50 kb inversion clade</taxon>
        <taxon>NPAAA clade</taxon>
        <taxon>indigoferoid/millettioid clade</taxon>
        <taxon>Phaseoleae</taxon>
        <taxon>Glycine</taxon>
        <taxon>Glycine subgen. Soja</taxon>
    </lineage>
</organism>
<evidence type="ECO:0000313" key="1">
    <source>
        <dbReference type="EMBL" id="RZB95655.1"/>
    </source>
</evidence>
<dbReference type="Proteomes" id="UP000289340">
    <property type="component" value="Chromosome 8"/>
</dbReference>
<dbReference type="EMBL" id="QZWG01000008">
    <property type="protein sequence ID" value="RZB95655.1"/>
    <property type="molecule type" value="Genomic_DNA"/>
</dbReference>
<accession>A0A445JAY3</accession>
<name>A0A445JAY3_GLYSO</name>
<dbReference type="AlphaFoldDB" id="A0A445JAY3"/>
<sequence>MVISRTFTSLGAYTSFREHKRLKMYIKKKKPYHTNYSNLIVSSYYTYWYN</sequence>
<proteinExistence type="predicted"/>
<reference evidence="1 2" key="1">
    <citation type="submission" date="2018-09" db="EMBL/GenBank/DDBJ databases">
        <title>A high-quality reference genome of wild soybean provides a powerful tool to mine soybean genomes.</title>
        <authorList>
            <person name="Xie M."/>
            <person name="Chung C.Y.L."/>
            <person name="Li M.-W."/>
            <person name="Wong F.-L."/>
            <person name="Chan T.-F."/>
            <person name="Lam H.-M."/>
        </authorList>
    </citation>
    <scope>NUCLEOTIDE SEQUENCE [LARGE SCALE GENOMIC DNA]</scope>
    <source>
        <strain evidence="2">cv. W05</strain>
        <tissue evidence="1">Hypocotyl of etiolated seedlings</tissue>
    </source>
</reference>
<evidence type="ECO:0000313" key="2">
    <source>
        <dbReference type="Proteomes" id="UP000289340"/>
    </source>
</evidence>
<protein>
    <submittedName>
        <fullName evidence="1">Uncharacterized protein</fullName>
    </submittedName>
</protein>
<keyword evidence="2" id="KW-1185">Reference proteome</keyword>
<gene>
    <name evidence="1" type="ORF">D0Y65_019832</name>
</gene>